<accession>A0ABQ5MEE3</accession>
<dbReference type="RefSeq" id="WP_281763407.1">
    <property type="nucleotide sequence ID" value="NZ_BRVO01000001.1"/>
</dbReference>
<dbReference type="EMBL" id="BRVO01000001">
    <property type="protein sequence ID" value="GLB47739.1"/>
    <property type="molecule type" value="Genomic_DNA"/>
</dbReference>
<comment type="caution">
    <text evidence="1">The sequence shown here is derived from an EMBL/GenBank/DDBJ whole genome shotgun (WGS) entry which is preliminary data.</text>
</comment>
<keyword evidence="2" id="KW-1185">Reference proteome</keyword>
<organism evidence="1 2">
    <name type="scientific">Neptunitalea lumnitzerae</name>
    <dbReference type="NCBI Taxonomy" id="2965509"/>
    <lineage>
        <taxon>Bacteria</taxon>
        <taxon>Pseudomonadati</taxon>
        <taxon>Bacteroidota</taxon>
        <taxon>Flavobacteriia</taxon>
        <taxon>Flavobacteriales</taxon>
        <taxon>Flavobacteriaceae</taxon>
        <taxon>Neptunitalea</taxon>
    </lineage>
</organism>
<evidence type="ECO:0000313" key="1">
    <source>
        <dbReference type="EMBL" id="GLB47739.1"/>
    </source>
</evidence>
<proteinExistence type="predicted"/>
<evidence type="ECO:0000313" key="2">
    <source>
        <dbReference type="Proteomes" id="UP001143543"/>
    </source>
</evidence>
<gene>
    <name evidence="1" type="ORF">Y10_01070</name>
</gene>
<protein>
    <recommendedName>
        <fullName evidence="3">Tetratricopeptide repeat protein</fullName>
    </recommendedName>
</protein>
<reference evidence="1" key="1">
    <citation type="submission" date="2022-07" db="EMBL/GenBank/DDBJ databases">
        <title>Taxonomy of Novel Oxalotrophic and Methylotrophic Bacteria.</title>
        <authorList>
            <person name="Sahin N."/>
            <person name="Tani A."/>
        </authorList>
    </citation>
    <scope>NUCLEOTIDE SEQUENCE</scope>
    <source>
        <strain evidence="1">Y10</strain>
    </source>
</reference>
<evidence type="ECO:0008006" key="3">
    <source>
        <dbReference type="Google" id="ProtNLM"/>
    </source>
</evidence>
<name>A0ABQ5MEE3_9FLAO</name>
<sequence length="288" mass="33388">MNVTNFTYLLKNPDTITTEQTKELDSIIKEHPYFQAARVLQLYGLYKQNSLYYNKNLKLAAAATTDRQILFEFINTPQFSQHSVSKEITQQQSKLKEISVIADEIRAHKETFTNKDYEDAELILNEDTFQPKEQTETVAEEVYPHQEAHKPASISEMHSFAEWLRLTSVKVIDRSAEDSVVKSIEHAEEETQQLPDDKKEKFDLIDKFLETSPKIVPVRDPINTKNLAKDATSETPQLMTETLAKVYVTQKKYKKALKAYEILILKYPEKSSLFAHQIEEIKKLKQNN</sequence>
<dbReference type="Proteomes" id="UP001143543">
    <property type="component" value="Unassembled WGS sequence"/>
</dbReference>